<comment type="subcellular location">
    <subcellularLocation>
        <location evidence="1">Cell membrane</location>
        <topology evidence="1">Multi-pass membrane protein</topology>
    </subcellularLocation>
</comment>
<feature type="transmembrane region" description="Helical" evidence="6">
    <location>
        <begin position="145"/>
        <end position="169"/>
    </location>
</feature>
<dbReference type="GO" id="GO:0005886">
    <property type="term" value="C:plasma membrane"/>
    <property type="evidence" value="ECO:0007669"/>
    <property type="project" value="UniProtKB-SubCell"/>
</dbReference>
<evidence type="ECO:0000259" key="7">
    <source>
        <dbReference type="PROSITE" id="PS50850"/>
    </source>
</evidence>
<evidence type="ECO:0000256" key="1">
    <source>
        <dbReference type="ARBA" id="ARBA00004651"/>
    </source>
</evidence>
<comment type="caution">
    <text evidence="8">The sequence shown here is derived from an EMBL/GenBank/DDBJ whole genome shotgun (WGS) entry which is preliminary data.</text>
</comment>
<feature type="transmembrane region" description="Helical" evidence="6">
    <location>
        <begin position="355"/>
        <end position="378"/>
    </location>
</feature>
<accession>A0A8S4BVQ1</accession>
<dbReference type="InterPro" id="IPR036259">
    <property type="entry name" value="MFS_trans_sf"/>
</dbReference>
<feature type="transmembrane region" description="Helical" evidence="6">
    <location>
        <begin position="296"/>
        <end position="313"/>
    </location>
</feature>
<feature type="transmembrane region" description="Helical" evidence="6">
    <location>
        <begin position="175"/>
        <end position="195"/>
    </location>
</feature>
<proteinExistence type="predicted"/>
<dbReference type="Pfam" id="PF07690">
    <property type="entry name" value="MFS_1"/>
    <property type="match status" value="1"/>
</dbReference>
<dbReference type="InterPro" id="IPR050189">
    <property type="entry name" value="MFS_Efflux_Transporters"/>
</dbReference>
<dbReference type="GO" id="GO:0022857">
    <property type="term" value="F:transmembrane transporter activity"/>
    <property type="evidence" value="ECO:0007669"/>
    <property type="project" value="InterPro"/>
</dbReference>
<keyword evidence="5 6" id="KW-0472">Membrane</keyword>
<protein>
    <submittedName>
        <fullName evidence="8">MFS transporter</fullName>
    </submittedName>
</protein>
<dbReference type="Proteomes" id="UP000837675">
    <property type="component" value="Unassembled WGS sequence"/>
</dbReference>
<reference evidence="8" key="1">
    <citation type="submission" date="2021-06" db="EMBL/GenBank/DDBJ databases">
        <authorList>
            <person name="Nardi T."/>
            <person name="Nardi T."/>
        </authorList>
    </citation>
    <scope>NUCLEOTIDE SEQUENCE</scope>
</reference>
<dbReference type="CDD" id="cd06174">
    <property type="entry name" value="MFS"/>
    <property type="match status" value="1"/>
</dbReference>
<dbReference type="SUPFAM" id="SSF103473">
    <property type="entry name" value="MFS general substrate transporter"/>
    <property type="match status" value="1"/>
</dbReference>
<dbReference type="InterPro" id="IPR011701">
    <property type="entry name" value="MFS"/>
</dbReference>
<keyword evidence="2" id="KW-1003">Cell membrane</keyword>
<dbReference type="PROSITE" id="PS50850">
    <property type="entry name" value="MFS"/>
    <property type="match status" value="1"/>
</dbReference>
<evidence type="ECO:0000256" key="2">
    <source>
        <dbReference type="ARBA" id="ARBA00022475"/>
    </source>
</evidence>
<evidence type="ECO:0000256" key="4">
    <source>
        <dbReference type="ARBA" id="ARBA00022989"/>
    </source>
</evidence>
<sequence>MSSSYSTVSISFLVSKRPYIAWIAATVFYFYQYMLRVSPGMMIEDIRSSFSIKAKEFATLGSIYLIFYSLLQIPLGILIDKFGVKKILSLSIVFCIIGSFIASIAPNFLIMQFSRAIIGAGSAAAFIVSLKIVADNFSPGKRGFLMGTTLTLGTVGALFSGQIVVMLLQEFHWRYIWQFASVLGISILFLSLIFIPAKQEKVYKNISDAKHSRNVLLEIIQVMKDKNIILYSVLAVGLYTPLAAVADLWGGAFINTKFGFSMGCSTQLNMMLYLGLAVGSILLPWFFERNLLLNTGIRWSAFIMLVAFAIVLYGPKMSIFNLTALLLIIGVFCGSEMICFTAALRYANENNSGEIIGVVNTLNMLGGALLQQLIGYLLDMDWDGVVDQSGLRVYSLQDFIFSLSALIIVIFCCWLISLVLDKRQ</sequence>
<name>A0A8S4BVQ1_9ACAR</name>
<dbReference type="EMBL" id="CAJVAF010000313">
    <property type="protein sequence ID" value="CAG7595811.1"/>
    <property type="molecule type" value="Genomic_DNA"/>
</dbReference>
<feature type="transmembrane region" description="Helical" evidence="6">
    <location>
        <begin position="90"/>
        <end position="110"/>
    </location>
</feature>
<gene>
    <name evidence="8" type="ORF">MHYMCMPASI_00845</name>
</gene>
<feature type="transmembrane region" description="Helical" evidence="6">
    <location>
        <begin position="20"/>
        <end position="37"/>
    </location>
</feature>
<feature type="transmembrane region" description="Helical" evidence="6">
    <location>
        <begin position="398"/>
        <end position="420"/>
    </location>
</feature>
<feature type="transmembrane region" description="Helical" evidence="6">
    <location>
        <begin position="228"/>
        <end position="250"/>
    </location>
</feature>
<feature type="transmembrane region" description="Helical" evidence="6">
    <location>
        <begin position="270"/>
        <end position="287"/>
    </location>
</feature>
<dbReference type="Gene3D" id="1.20.1250.20">
    <property type="entry name" value="MFS general substrate transporter like domains"/>
    <property type="match status" value="2"/>
</dbReference>
<organism evidence="8 9">
    <name type="scientific">Hyalomma marginatum</name>
    <dbReference type="NCBI Taxonomy" id="34627"/>
    <lineage>
        <taxon>Eukaryota</taxon>
        <taxon>Metazoa</taxon>
        <taxon>Ecdysozoa</taxon>
        <taxon>Arthropoda</taxon>
        <taxon>Chelicerata</taxon>
        <taxon>Arachnida</taxon>
        <taxon>Acari</taxon>
        <taxon>Parasitiformes</taxon>
        <taxon>Ixodida</taxon>
        <taxon>Ixodoidea</taxon>
        <taxon>Ixodidae</taxon>
        <taxon>Hyalomminae</taxon>
        <taxon>Hyalomma</taxon>
    </lineage>
</organism>
<evidence type="ECO:0000256" key="5">
    <source>
        <dbReference type="ARBA" id="ARBA00023136"/>
    </source>
</evidence>
<dbReference type="InterPro" id="IPR020846">
    <property type="entry name" value="MFS_dom"/>
</dbReference>
<evidence type="ECO:0000313" key="8">
    <source>
        <dbReference type="EMBL" id="CAG7595811.1"/>
    </source>
</evidence>
<keyword evidence="3 6" id="KW-0812">Transmembrane</keyword>
<keyword evidence="4 6" id="KW-1133">Transmembrane helix</keyword>
<dbReference type="PANTHER" id="PTHR43124">
    <property type="entry name" value="PURINE EFFLUX PUMP PBUE"/>
    <property type="match status" value="1"/>
</dbReference>
<feature type="transmembrane region" description="Helical" evidence="6">
    <location>
        <begin position="116"/>
        <end position="133"/>
    </location>
</feature>
<feature type="transmembrane region" description="Helical" evidence="6">
    <location>
        <begin position="319"/>
        <end position="343"/>
    </location>
</feature>
<evidence type="ECO:0000313" key="9">
    <source>
        <dbReference type="Proteomes" id="UP000837675"/>
    </source>
</evidence>
<dbReference type="AlphaFoldDB" id="A0A8S4BVQ1"/>
<dbReference type="PANTHER" id="PTHR43124:SF3">
    <property type="entry name" value="CHLORAMPHENICOL EFFLUX PUMP RV0191"/>
    <property type="match status" value="1"/>
</dbReference>
<feature type="transmembrane region" description="Helical" evidence="6">
    <location>
        <begin position="57"/>
        <end position="78"/>
    </location>
</feature>
<evidence type="ECO:0000256" key="3">
    <source>
        <dbReference type="ARBA" id="ARBA00022692"/>
    </source>
</evidence>
<keyword evidence="9" id="KW-1185">Reference proteome</keyword>
<evidence type="ECO:0000256" key="6">
    <source>
        <dbReference type="SAM" id="Phobius"/>
    </source>
</evidence>
<feature type="domain" description="Major facilitator superfamily (MFS) profile" evidence="7">
    <location>
        <begin position="17"/>
        <end position="423"/>
    </location>
</feature>